<feature type="region of interest" description="Disordered" evidence="1">
    <location>
        <begin position="1"/>
        <end position="44"/>
    </location>
</feature>
<dbReference type="AlphaFoldDB" id="A0AAD1FFU4"/>
<name>A0AAD1FFU4_METFU</name>
<dbReference type="KEGG" id="pfuw:KF707C_26510"/>
<organism evidence="2 3">
    <name type="scientific">Metapseudomonas furukawaii</name>
    <name type="common">Pseudomonas furukawaii</name>
    <dbReference type="NCBI Taxonomy" id="1149133"/>
    <lineage>
        <taxon>Bacteria</taxon>
        <taxon>Pseudomonadati</taxon>
        <taxon>Pseudomonadota</taxon>
        <taxon>Gammaproteobacteria</taxon>
        <taxon>Pseudomonadales</taxon>
        <taxon>Pseudomonadaceae</taxon>
        <taxon>Metapseudomonas</taxon>
    </lineage>
</organism>
<dbReference type="EMBL" id="AP014862">
    <property type="protein sequence ID" value="BAU74339.1"/>
    <property type="molecule type" value="Genomic_DNA"/>
</dbReference>
<dbReference type="Proteomes" id="UP000218554">
    <property type="component" value="Chromosome"/>
</dbReference>
<reference evidence="2 3" key="2">
    <citation type="journal article" date="2017" name="Int. J. Syst. Evol. Microbiol.">
        <title>Pseudomonas furukawaii sp. nov., a polychlorinated biphenyl-degrading bacterium isolated from biphenyl-contaminated soil in Japan.</title>
        <authorList>
            <person name="Kimura N."/>
            <person name="Watanabe T."/>
            <person name="Suenaga H."/>
            <person name="Fujihara H."/>
            <person name="Futagami T."/>
            <person name="Goto M."/>
            <person name="Hanada S."/>
            <person name="Hirose J."/>
        </authorList>
    </citation>
    <scope>NUCLEOTIDE SEQUENCE [LARGE SCALE GENOMIC DNA]</scope>
    <source>
        <strain evidence="3">DSM 10086 / NBRC 110670 / KF707</strain>
    </source>
</reference>
<evidence type="ECO:0000256" key="1">
    <source>
        <dbReference type="SAM" id="MobiDB-lite"/>
    </source>
</evidence>
<keyword evidence="3" id="KW-1185">Reference proteome</keyword>
<accession>A0AAD1FFU4</accession>
<feature type="compositionally biased region" description="Low complexity" evidence="1">
    <location>
        <begin position="1"/>
        <end position="22"/>
    </location>
</feature>
<evidence type="ECO:0000313" key="3">
    <source>
        <dbReference type="Proteomes" id="UP000218554"/>
    </source>
</evidence>
<gene>
    <name evidence="2" type="ORF">KF707C_26510</name>
</gene>
<proteinExistence type="predicted"/>
<protein>
    <submittedName>
        <fullName evidence="2">Uncharacterized protein</fullName>
    </submittedName>
</protein>
<reference evidence="3" key="1">
    <citation type="submission" date="2015-05" db="EMBL/GenBank/DDBJ databases">
        <title>Draft genome sequencing of a biphenyl-degrading bacterium, Pseudomonas balearica KF707 (=NBRC110670).</title>
        <authorList>
            <person name="Kimura N."/>
            <person name="Hirose J."/>
            <person name="Watanabe T."/>
            <person name="Suenaga H."/>
            <person name="Fujihara H."/>
            <person name="Noguchi M."/>
            <person name="Hashimoto M."/>
            <person name="Shimodaira J."/>
            <person name="Tsuchikane K."/>
            <person name="Hosoyama A."/>
            <person name="Yamazoe A."/>
            <person name="Fujita N."/>
            <person name="Furukawa K."/>
        </authorList>
    </citation>
    <scope>NUCLEOTIDE SEQUENCE [LARGE SCALE GENOMIC DNA]</scope>
    <source>
        <strain evidence="3">DSM 10086 / NBRC 110670 / KF707</strain>
    </source>
</reference>
<evidence type="ECO:0000313" key="2">
    <source>
        <dbReference type="EMBL" id="BAU74339.1"/>
    </source>
</evidence>
<sequence length="73" mass="8041">MRAVTSQSSRSSSLEPGSLPSQRLGHHHGGAVQRSTGAPLPPRQFSAELNVDIERMRLPMRFESLCAPRKEES</sequence>